<proteinExistence type="inferred from homology"/>
<dbReference type="SUPFAM" id="SSF54862">
    <property type="entry name" value="4Fe-4S ferredoxins"/>
    <property type="match status" value="1"/>
</dbReference>
<dbReference type="Pfam" id="PF01257">
    <property type="entry name" value="2Fe-2S_thioredx"/>
    <property type="match status" value="1"/>
</dbReference>
<dbReference type="SMART" id="SM00928">
    <property type="entry name" value="NADH_4Fe-4S"/>
    <property type="match status" value="1"/>
</dbReference>
<dbReference type="RefSeq" id="WP_162370373.1">
    <property type="nucleotide sequence ID" value="NZ_JAAEEH010000018.1"/>
</dbReference>
<evidence type="ECO:0000256" key="5">
    <source>
        <dbReference type="ARBA" id="ARBA00023014"/>
    </source>
</evidence>
<keyword evidence="4" id="KW-0408">Iron</keyword>
<dbReference type="EMBL" id="JAAEEH010000018">
    <property type="protein sequence ID" value="NDL67645.1"/>
    <property type="molecule type" value="Genomic_DNA"/>
</dbReference>
<dbReference type="Gene3D" id="6.10.250.1450">
    <property type="match status" value="1"/>
</dbReference>
<dbReference type="InterPro" id="IPR037207">
    <property type="entry name" value="Nuop51_4Fe4S-bd_sf"/>
</dbReference>
<dbReference type="Pfam" id="PF10589">
    <property type="entry name" value="NADH_4Fe-4S"/>
    <property type="match status" value="1"/>
</dbReference>
<dbReference type="PANTHER" id="PTHR43578:SF3">
    <property type="entry name" value="NADH-QUINONE OXIDOREDUCTASE SUBUNIT F"/>
    <property type="match status" value="1"/>
</dbReference>
<keyword evidence="5" id="KW-0411">Iron-sulfur</keyword>
<dbReference type="InterPro" id="IPR036249">
    <property type="entry name" value="Thioredoxin-like_sf"/>
</dbReference>
<dbReference type="Gene3D" id="1.20.1440.230">
    <property type="entry name" value="NADH-ubiquinone oxidoreductase 51kDa subunit, iron-sulphur binding domain"/>
    <property type="match status" value="1"/>
</dbReference>
<sequence length="597" mass="64808">MSNFKMHMLVCGGTGCISAESELIVSNLQSELEAVGMGDQVQVLKTGCFGFCEKGPVVKVLPDNTFYVEVKPADAAELVKEHIVKGRKVERLLYMDPDKKERVADSKNMDFYKKQMRIALRNCGFIDPDKVEEYIARDGYHALGMAVTSMTPQEVINVIKESGLRGRGGGGFPTGLKWEFASKYDADQKYVVCNADEGDPGAFMDRSILEGDPHSIIEAMAICGYAIGASKGQVYIRAEYPLAIKRLEKGIQDAREAGLLGENIMGTDFSFDIELSFGAGAFVCGEETALIHSMEGERGEPTTKPPFPAESGYWGKPTNVNNVETLANIPIILLKGSAWFAGIGTEKSKGTKVFALAGKINNVGLIEVPMGTTLREVIYDIGGGIKNGKKFKAVQTGGPSGGCLTEKDLDTPIDFDNLIAKGSMMGSGGMIVMDEDDCMPAVAKFYLEFTEEESCGKCTPCRIGTKRLSELLEMVTEGKAEVKHLDEMKRLSRVIKDTALCGLGQTAPNPVLSTLDAFYDEYLAHVQDKKCPAGQCTHLMTYTIDPEACVGCTACRRVCPVEAITGEVKKPHVIDQDKCIKCGACYDKCKFNAISVN</sequence>
<feature type="domain" description="4Fe-4S ferredoxin-type" evidence="6">
    <location>
        <begin position="570"/>
        <end position="597"/>
    </location>
</feature>
<dbReference type="InterPro" id="IPR017896">
    <property type="entry name" value="4Fe4S_Fe-S-bd"/>
</dbReference>
<organism evidence="7 8">
    <name type="scientific">Anaerotalea alkaliphila</name>
    <dbReference type="NCBI Taxonomy" id="2662126"/>
    <lineage>
        <taxon>Bacteria</taxon>
        <taxon>Bacillati</taxon>
        <taxon>Bacillota</taxon>
        <taxon>Clostridia</taxon>
        <taxon>Eubacteriales</taxon>
        <taxon>Anaerotalea</taxon>
    </lineage>
</organism>
<dbReference type="Pfam" id="PF13237">
    <property type="entry name" value="Fer4_10"/>
    <property type="match status" value="1"/>
</dbReference>
<dbReference type="GO" id="GO:0051539">
    <property type="term" value="F:4 iron, 4 sulfur cluster binding"/>
    <property type="evidence" value="ECO:0007669"/>
    <property type="project" value="UniProtKB-KW"/>
</dbReference>
<dbReference type="InterPro" id="IPR011538">
    <property type="entry name" value="Nuo51_FMN-bd"/>
</dbReference>
<evidence type="ECO:0000256" key="2">
    <source>
        <dbReference type="ARBA" id="ARBA00022485"/>
    </source>
</evidence>
<protein>
    <submittedName>
        <fullName evidence="7">4Fe-4S dicluster domain-containing protein</fullName>
    </submittedName>
</protein>
<dbReference type="GO" id="GO:0010181">
    <property type="term" value="F:FMN binding"/>
    <property type="evidence" value="ECO:0007669"/>
    <property type="project" value="InterPro"/>
</dbReference>
<dbReference type="SUPFAM" id="SSF52833">
    <property type="entry name" value="Thioredoxin-like"/>
    <property type="match status" value="1"/>
</dbReference>
<evidence type="ECO:0000256" key="1">
    <source>
        <dbReference type="ARBA" id="ARBA00007523"/>
    </source>
</evidence>
<dbReference type="GO" id="GO:0046872">
    <property type="term" value="F:metal ion binding"/>
    <property type="evidence" value="ECO:0007669"/>
    <property type="project" value="UniProtKB-KW"/>
</dbReference>
<dbReference type="FunFam" id="3.10.20.600:FF:000007">
    <property type="entry name" value="NAD-reducing hydrogenase subunit HoxF"/>
    <property type="match status" value="1"/>
</dbReference>
<dbReference type="Proteomes" id="UP000461585">
    <property type="component" value="Unassembled WGS sequence"/>
</dbReference>
<accession>A0A7X5HVY7</accession>
<reference evidence="7 8" key="1">
    <citation type="submission" date="2020-01" db="EMBL/GenBank/DDBJ databases">
        <title>Anaeroalcalibacter tamaniensis gen. nov., sp. nov., moderately halophilic strictly anaerobic fermenter bacterium from mud volcano of Taman peninsula.</title>
        <authorList>
            <person name="Frolova A."/>
            <person name="Merkel A.Y."/>
            <person name="Slobodkin A.I."/>
        </authorList>
    </citation>
    <scope>NUCLEOTIDE SEQUENCE [LARGE SCALE GENOMIC DNA]</scope>
    <source>
        <strain evidence="7 8">F-3ap</strain>
    </source>
</reference>
<evidence type="ECO:0000256" key="3">
    <source>
        <dbReference type="ARBA" id="ARBA00022723"/>
    </source>
</evidence>
<keyword evidence="8" id="KW-1185">Reference proteome</keyword>
<dbReference type="Gene3D" id="3.10.20.600">
    <property type="match status" value="1"/>
</dbReference>
<dbReference type="InterPro" id="IPR001949">
    <property type="entry name" value="NADH-UbQ_OxRdtase_51kDa_CS"/>
</dbReference>
<dbReference type="GO" id="GO:0008137">
    <property type="term" value="F:NADH dehydrogenase (ubiquinone) activity"/>
    <property type="evidence" value="ECO:0007669"/>
    <property type="project" value="InterPro"/>
</dbReference>
<dbReference type="PROSITE" id="PS00645">
    <property type="entry name" value="COMPLEX1_51K_2"/>
    <property type="match status" value="1"/>
</dbReference>
<dbReference type="CDD" id="cd10549">
    <property type="entry name" value="MtMvhB_like"/>
    <property type="match status" value="1"/>
</dbReference>
<dbReference type="PROSITE" id="PS51379">
    <property type="entry name" value="4FE4S_FER_2"/>
    <property type="match status" value="2"/>
</dbReference>
<evidence type="ECO:0000256" key="4">
    <source>
        <dbReference type="ARBA" id="ARBA00023004"/>
    </source>
</evidence>
<evidence type="ECO:0000313" key="8">
    <source>
        <dbReference type="Proteomes" id="UP000461585"/>
    </source>
</evidence>
<dbReference type="Pfam" id="PF01512">
    <property type="entry name" value="Complex1_51K"/>
    <property type="match status" value="1"/>
</dbReference>
<dbReference type="Gene3D" id="3.40.30.10">
    <property type="entry name" value="Glutaredoxin"/>
    <property type="match status" value="1"/>
</dbReference>
<dbReference type="InterPro" id="IPR019575">
    <property type="entry name" value="Nuop51_4Fe4S-bd"/>
</dbReference>
<dbReference type="PROSITE" id="PS51257">
    <property type="entry name" value="PROKAR_LIPOPROTEIN"/>
    <property type="match status" value="1"/>
</dbReference>
<dbReference type="SUPFAM" id="SSF140490">
    <property type="entry name" value="Nqo1C-terminal domain-like"/>
    <property type="match status" value="1"/>
</dbReference>
<keyword evidence="2" id="KW-0004">4Fe-4S</keyword>
<evidence type="ECO:0000313" key="7">
    <source>
        <dbReference type="EMBL" id="NDL67645.1"/>
    </source>
</evidence>
<dbReference type="SUPFAM" id="SSF142019">
    <property type="entry name" value="Nqo1 FMN-binding domain-like"/>
    <property type="match status" value="1"/>
</dbReference>
<keyword evidence="3" id="KW-0479">Metal-binding</keyword>
<feature type="domain" description="4Fe-4S ferredoxin-type" evidence="6">
    <location>
        <begin position="540"/>
        <end position="569"/>
    </location>
</feature>
<dbReference type="Gene3D" id="3.30.70.20">
    <property type="match status" value="1"/>
</dbReference>
<dbReference type="PANTHER" id="PTHR43578">
    <property type="entry name" value="NADH-QUINONE OXIDOREDUCTASE SUBUNIT F"/>
    <property type="match status" value="1"/>
</dbReference>
<dbReference type="FunFam" id="3.40.50.11540:FF:000001">
    <property type="entry name" value="NADH dehydrogenase [ubiquinone] flavoprotein 1, mitochondrial"/>
    <property type="match status" value="1"/>
</dbReference>
<dbReference type="FunFam" id="1.20.1440.230:FF:000001">
    <property type="entry name" value="Mitochondrial NADH dehydrogenase flavoprotein 1"/>
    <property type="match status" value="1"/>
</dbReference>
<dbReference type="AlphaFoldDB" id="A0A7X5HVY7"/>
<dbReference type="SUPFAM" id="SSF142984">
    <property type="entry name" value="Nqo1 middle domain-like"/>
    <property type="match status" value="1"/>
</dbReference>
<comment type="caution">
    <text evidence="7">The sequence shown here is derived from an EMBL/GenBank/DDBJ whole genome shotgun (WGS) entry which is preliminary data.</text>
</comment>
<dbReference type="InterPro" id="IPR019554">
    <property type="entry name" value="Soluble_ligand-bd"/>
</dbReference>
<comment type="similarity">
    <text evidence="1">Belongs to the complex I 51 kDa subunit family.</text>
</comment>
<dbReference type="InterPro" id="IPR037225">
    <property type="entry name" value="Nuo51_FMN-bd_sf"/>
</dbReference>
<dbReference type="Gene3D" id="3.40.50.11540">
    <property type="entry name" value="NADH-ubiquinone oxidoreductase 51kDa subunit"/>
    <property type="match status" value="1"/>
</dbReference>
<evidence type="ECO:0000259" key="6">
    <source>
        <dbReference type="PROSITE" id="PS51379"/>
    </source>
</evidence>
<dbReference type="FunFam" id="3.30.70.20:FF:000054">
    <property type="entry name" value="NADP-reducing hydrogenase subunit HndC"/>
    <property type="match status" value="1"/>
</dbReference>
<dbReference type="Pfam" id="PF10531">
    <property type="entry name" value="SLBB"/>
    <property type="match status" value="1"/>
</dbReference>
<gene>
    <name evidence="7" type="ORF">GXN74_07795</name>
</gene>
<name>A0A7X5HVY7_9FIRM</name>
<dbReference type="CDD" id="cd02980">
    <property type="entry name" value="TRX_Fd_family"/>
    <property type="match status" value="1"/>
</dbReference>